<dbReference type="CDD" id="cd04590">
    <property type="entry name" value="CBS_pair_CorC_HlyC_assoc"/>
    <property type="match status" value="1"/>
</dbReference>
<evidence type="ECO:0008006" key="15">
    <source>
        <dbReference type="Google" id="ProtNLM"/>
    </source>
</evidence>
<evidence type="ECO:0000313" key="14">
    <source>
        <dbReference type="Proteomes" id="UP000006558"/>
    </source>
</evidence>
<keyword evidence="2 8" id="KW-0812">Transmembrane</keyword>
<dbReference type="InterPro" id="IPR046342">
    <property type="entry name" value="CBS_dom_sf"/>
</dbReference>
<evidence type="ECO:0000256" key="1">
    <source>
        <dbReference type="ARBA" id="ARBA00004141"/>
    </source>
</evidence>
<dbReference type="RefSeq" id="WP_011942785.1">
    <property type="nucleotide sequence ID" value="NC_009486.1"/>
</dbReference>
<feature type="transmembrane region" description="Helical" evidence="10">
    <location>
        <begin position="100"/>
        <end position="117"/>
    </location>
</feature>
<dbReference type="InterPro" id="IPR000644">
    <property type="entry name" value="CBS_dom"/>
</dbReference>
<dbReference type="PANTHER" id="PTHR22777">
    <property type="entry name" value="HEMOLYSIN-RELATED"/>
    <property type="match status" value="1"/>
</dbReference>
<dbReference type="Gene3D" id="3.30.465.10">
    <property type="match status" value="1"/>
</dbReference>
<dbReference type="FunFam" id="3.10.580.10:FF:000002">
    <property type="entry name" value="Magnesium/cobalt efflux protein CorC"/>
    <property type="match status" value="1"/>
</dbReference>
<gene>
    <name evidence="13" type="ordered locus">Tpet_0082</name>
</gene>
<keyword evidence="6 8" id="KW-0472">Membrane</keyword>
<evidence type="ECO:0000259" key="11">
    <source>
        <dbReference type="PROSITE" id="PS51371"/>
    </source>
</evidence>
<accession>A5IIT8</accession>
<dbReference type="HOGENOM" id="CLU_015237_4_1_0"/>
<dbReference type="PROSITE" id="PS51371">
    <property type="entry name" value="CBS"/>
    <property type="match status" value="2"/>
</dbReference>
<feature type="region of interest" description="Disordered" evidence="9">
    <location>
        <begin position="436"/>
        <end position="455"/>
    </location>
</feature>
<evidence type="ECO:0000256" key="7">
    <source>
        <dbReference type="PROSITE-ProRule" id="PRU00703"/>
    </source>
</evidence>
<dbReference type="FunFam" id="3.30.465.10:FF:000082">
    <property type="entry name" value="Hemolysins-related protein containing CBS domains"/>
    <property type="match status" value="1"/>
</dbReference>
<feature type="compositionally biased region" description="Gly residues" evidence="9">
    <location>
        <begin position="437"/>
        <end position="446"/>
    </location>
</feature>
<dbReference type="SMART" id="SM01091">
    <property type="entry name" value="CorC_HlyC"/>
    <property type="match status" value="1"/>
</dbReference>
<feature type="domain" description="CNNM transmembrane" evidence="12">
    <location>
        <begin position="7"/>
        <end position="198"/>
    </location>
</feature>
<dbReference type="eggNOG" id="COG1253">
    <property type="taxonomic scope" value="Bacteria"/>
</dbReference>
<reference evidence="13 14" key="2">
    <citation type="journal article" date="2009" name="Proc. Natl. Acad. Sci. U.S.A.">
        <title>On the chimeric nature, thermophilic origin, and phylogenetic placement of the Thermotogales.</title>
        <authorList>
            <person name="Zhaxybayeva O."/>
            <person name="Swithers K.S."/>
            <person name="Lapierre P."/>
            <person name="Fournier G.P."/>
            <person name="Bickhart D.M."/>
            <person name="DeBoy R.T."/>
            <person name="Nelson K.E."/>
            <person name="Nesbo C.L."/>
            <person name="Doolittle W.F."/>
            <person name="Gogarten J.P."/>
            <person name="Noll K.M."/>
        </authorList>
    </citation>
    <scope>NUCLEOTIDE SEQUENCE [LARGE SCALE GENOMIC DNA]</scope>
    <source>
        <strain evidence="14">ATCC BAA-488 / DSM 13995 / JCM 10881 / RKU-1</strain>
    </source>
</reference>
<dbReference type="PANTHER" id="PTHR22777:SF17">
    <property type="entry name" value="UPF0053 PROTEIN SLL0260"/>
    <property type="match status" value="1"/>
</dbReference>
<keyword evidence="4 8" id="KW-1133">Transmembrane helix</keyword>
<keyword evidence="3" id="KW-0677">Repeat</keyword>
<evidence type="ECO:0000256" key="5">
    <source>
        <dbReference type="ARBA" id="ARBA00023122"/>
    </source>
</evidence>
<feature type="domain" description="CBS" evidence="11">
    <location>
        <begin position="286"/>
        <end position="343"/>
    </location>
</feature>
<organism evidence="13 14">
    <name type="scientific">Thermotoga petrophila (strain ATCC BAA-488 / DSM 13995 / JCM 10881 / RKU-1)</name>
    <dbReference type="NCBI Taxonomy" id="390874"/>
    <lineage>
        <taxon>Bacteria</taxon>
        <taxon>Thermotogati</taxon>
        <taxon>Thermotogota</taxon>
        <taxon>Thermotogae</taxon>
        <taxon>Thermotogales</taxon>
        <taxon>Thermotogaceae</taxon>
        <taxon>Thermotoga</taxon>
    </lineage>
</organism>
<reference evidence="14" key="1">
    <citation type="submission" date="2007-05" db="EMBL/GenBank/DDBJ databases">
        <title>Complete sequence of Thermotoga petrophila RKU-1.</title>
        <authorList>
            <consortium name="US DOE Joint Genome Institute"/>
            <person name="Copeland A."/>
            <person name="Lucas S."/>
            <person name="Lapidus A."/>
            <person name="Barry K."/>
            <person name="Glavina del Rio T."/>
            <person name="Dalin E."/>
            <person name="Tice H."/>
            <person name="Pitluck S."/>
            <person name="Sims D."/>
            <person name="Brettin T."/>
            <person name="Bruce D."/>
            <person name="Detter J.C."/>
            <person name="Han C."/>
            <person name="Tapia R."/>
            <person name="Schmutz J."/>
            <person name="Larimer F."/>
            <person name="Land M."/>
            <person name="Hauser L."/>
            <person name="Kyrpides N."/>
            <person name="Mikhailova N."/>
            <person name="Nelson K."/>
            <person name="Gogarten J.P."/>
            <person name="Noll K."/>
            <person name="Richardson P."/>
        </authorList>
    </citation>
    <scope>NUCLEOTIDE SEQUENCE [LARGE SCALE GENOMIC DNA]</scope>
    <source>
        <strain evidence="14">ATCC BAA-488 / DSM 13995 / JCM 10881 / RKU-1</strain>
    </source>
</reference>
<protein>
    <recommendedName>
        <fullName evidence="15">CBS domain containing protein</fullName>
    </recommendedName>
</protein>
<evidence type="ECO:0000313" key="13">
    <source>
        <dbReference type="EMBL" id="ABQ46111.1"/>
    </source>
</evidence>
<dbReference type="InterPro" id="IPR016169">
    <property type="entry name" value="FAD-bd_PCMH_sub2"/>
</dbReference>
<evidence type="ECO:0000256" key="8">
    <source>
        <dbReference type="PROSITE-ProRule" id="PRU01193"/>
    </source>
</evidence>
<dbReference type="EMBL" id="CP000702">
    <property type="protein sequence ID" value="ABQ46111.1"/>
    <property type="molecule type" value="Genomic_DNA"/>
</dbReference>
<dbReference type="PROSITE" id="PS51846">
    <property type="entry name" value="CNNM"/>
    <property type="match status" value="1"/>
</dbReference>
<dbReference type="KEGG" id="tpt:Tpet_0082"/>
<dbReference type="STRING" id="390874.Tpet_0082"/>
<feature type="domain" description="CBS" evidence="11">
    <location>
        <begin position="217"/>
        <end position="278"/>
    </location>
</feature>
<evidence type="ECO:0000256" key="6">
    <source>
        <dbReference type="ARBA" id="ARBA00023136"/>
    </source>
</evidence>
<name>A5IIT8_THEP1</name>
<dbReference type="InterPro" id="IPR036318">
    <property type="entry name" value="FAD-bd_PCMH-like_sf"/>
</dbReference>
<feature type="transmembrane region" description="Helical" evidence="10">
    <location>
        <begin position="76"/>
        <end position="93"/>
    </location>
</feature>
<dbReference type="SUPFAM" id="SSF56176">
    <property type="entry name" value="FAD-binding/transporter-associated domain-like"/>
    <property type="match status" value="1"/>
</dbReference>
<dbReference type="InterPro" id="IPR044751">
    <property type="entry name" value="Ion_transp-like_CBS"/>
</dbReference>
<keyword evidence="5 7" id="KW-0129">CBS domain</keyword>
<evidence type="ECO:0000256" key="3">
    <source>
        <dbReference type="ARBA" id="ARBA00022737"/>
    </source>
</evidence>
<dbReference type="Pfam" id="PF01595">
    <property type="entry name" value="CNNM"/>
    <property type="match status" value="1"/>
</dbReference>
<dbReference type="Pfam" id="PF00571">
    <property type="entry name" value="CBS"/>
    <property type="match status" value="2"/>
</dbReference>
<feature type="transmembrane region" description="Helical" evidence="10">
    <location>
        <begin position="7"/>
        <end position="28"/>
    </location>
</feature>
<evidence type="ECO:0000256" key="9">
    <source>
        <dbReference type="SAM" id="MobiDB-lite"/>
    </source>
</evidence>
<dbReference type="Pfam" id="PF03471">
    <property type="entry name" value="CorC_HlyC"/>
    <property type="match status" value="1"/>
</dbReference>
<comment type="subcellular location">
    <subcellularLocation>
        <location evidence="1">Membrane</location>
        <topology evidence="1">Multi-pass membrane protein</topology>
    </subcellularLocation>
</comment>
<evidence type="ECO:0000259" key="12">
    <source>
        <dbReference type="PROSITE" id="PS51846"/>
    </source>
</evidence>
<dbReference type="InterPro" id="IPR005170">
    <property type="entry name" value="Transptr-assoc_dom"/>
</dbReference>
<dbReference type="Proteomes" id="UP000006558">
    <property type="component" value="Chromosome"/>
</dbReference>
<dbReference type="SMART" id="SM00116">
    <property type="entry name" value="CBS"/>
    <property type="match status" value="2"/>
</dbReference>
<evidence type="ECO:0000256" key="2">
    <source>
        <dbReference type="ARBA" id="ARBA00022692"/>
    </source>
</evidence>
<proteinExistence type="predicted"/>
<evidence type="ECO:0000256" key="10">
    <source>
        <dbReference type="SAM" id="Phobius"/>
    </source>
</evidence>
<dbReference type="GO" id="GO:0050660">
    <property type="term" value="F:flavin adenine dinucleotide binding"/>
    <property type="evidence" value="ECO:0007669"/>
    <property type="project" value="InterPro"/>
</dbReference>
<dbReference type="SUPFAM" id="SSF54631">
    <property type="entry name" value="CBS-domain pair"/>
    <property type="match status" value="1"/>
</dbReference>
<dbReference type="GO" id="GO:0005886">
    <property type="term" value="C:plasma membrane"/>
    <property type="evidence" value="ECO:0007669"/>
    <property type="project" value="TreeGrafter"/>
</dbReference>
<dbReference type="InterPro" id="IPR002550">
    <property type="entry name" value="CNNM"/>
</dbReference>
<dbReference type="Gene3D" id="3.10.580.10">
    <property type="entry name" value="CBS-domain"/>
    <property type="match status" value="1"/>
</dbReference>
<evidence type="ECO:0000256" key="4">
    <source>
        <dbReference type="ARBA" id="ARBA00022989"/>
    </source>
</evidence>
<sequence>MEDPVSSALTLGLESLLLFVLIYLSNFFSSSETALTLMSKVKIKEFLEEKEENSEKASYIHLFNKYLTTILISNNLVNLFASSISTLIFLNLLRNMSEEFVAIVSTLFITTILLIFGEITPKVLARSDPERVFRRSIGVIRFLTRVLDPMGRLLVKIADGIISLRDGKKVSEDLFITEEDIVSIVQVGGEMGVIEEEEERIIKRAFEMKQIAVKEIMTPRVDIVAIEENQTVKDLIELVEDEGYSRIPVYKETIDNIVGICYAKDVLSILAAKDCEEVKAMKVKDIMREALYVPETMNIDELLKILKAKKIHIAIVVDEYGGTAGIVTLEDIIEELFGNIMDEYDYDEISGIRKIDERTFVVDGTTPINDIEMELRVQFPETEYETIAGYLLEHFKRIPNVGEEAVIGNLYFKILAVGKNRIEKVMIKILEGEEIDGGPGKVGENGSGSQEKGVR</sequence>
<dbReference type="AlphaFoldDB" id="A5IIT8"/>